<keyword evidence="3" id="KW-1185">Reference proteome</keyword>
<accession>A0A4Y3RQL6</accession>
<evidence type="ECO:0000313" key="2">
    <source>
        <dbReference type="EMBL" id="GEB59604.1"/>
    </source>
</evidence>
<organism evidence="2 3">
    <name type="scientific">Streptomyces gardneri</name>
    <dbReference type="NCBI Taxonomy" id="66892"/>
    <lineage>
        <taxon>Bacteria</taxon>
        <taxon>Bacillati</taxon>
        <taxon>Actinomycetota</taxon>
        <taxon>Actinomycetes</taxon>
        <taxon>Kitasatosporales</taxon>
        <taxon>Streptomycetaceae</taxon>
        <taxon>Streptomyces</taxon>
    </lineage>
</organism>
<reference evidence="2 3" key="1">
    <citation type="submission" date="2019-06" db="EMBL/GenBank/DDBJ databases">
        <title>Whole genome shotgun sequence of Streptomyces gardneri NBRC 12865.</title>
        <authorList>
            <person name="Hosoyama A."/>
            <person name="Uohara A."/>
            <person name="Ohji S."/>
            <person name="Ichikawa N."/>
        </authorList>
    </citation>
    <scope>NUCLEOTIDE SEQUENCE [LARGE SCALE GENOMIC DNA]</scope>
    <source>
        <strain evidence="2 3">NBRC 12865</strain>
    </source>
</reference>
<gene>
    <name evidence="2" type="ORF">SGA01_52090</name>
</gene>
<proteinExistence type="predicted"/>
<evidence type="ECO:0000256" key="1">
    <source>
        <dbReference type="SAM" id="MobiDB-lite"/>
    </source>
</evidence>
<comment type="caution">
    <text evidence="2">The sequence shown here is derived from an EMBL/GenBank/DDBJ whole genome shotgun (WGS) entry which is preliminary data.</text>
</comment>
<dbReference type="EMBL" id="BJMN01000034">
    <property type="protein sequence ID" value="GEB59604.1"/>
    <property type="molecule type" value="Genomic_DNA"/>
</dbReference>
<protein>
    <submittedName>
        <fullName evidence="2">Uncharacterized protein</fullName>
    </submittedName>
</protein>
<sequence length="115" mass="10737">MPGPPVFPGEADPDPLTAPVPVPGTGEDGVKEPEGVADGGVVPVVGGTVGAVGPVGVAVVGGAGGVDGATDRVPAGASAAYARGAVPRANAQANVQVSAGPRARARVLRSAGVTG</sequence>
<dbReference type="Proteomes" id="UP000315226">
    <property type="component" value="Unassembled WGS sequence"/>
</dbReference>
<dbReference type="AlphaFoldDB" id="A0A4Y3RQL6"/>
<evidence type="ECO:0000313" key="3">
    <source>
        <dbReference type="Proteomes" id="UP000315226"/>
    </source>
</evidence>
<name>A0A4Y3RQL6_9ACTN</name>
<feature type="region of interest" description="Disordered" evidence="1">
    <location>
        <begin position="1"/>
        <end position="32"/>
    </location>
</feature>